<name>G1TK92_RABIT</name>
<dbReference type="GeneID" id="100347136"/>
<reference evidence="2 3" key="1">
    <citation type="journal article" date="2011" name="Nature">
        <title>A high-resolution map of human evolutionary constraint using 29 mammals.</title>
        <authorList>
            <person name="Lindblad-Toh K."/>
            <person name="Garber M."/>
            <person name="Zuk O."/>
            <person name="Lin M.F."/>
            <person name="Parker B.J."/>
            <person name="Washietl S."/>
            <person name="Kheradpour P."/>
            <person name="Ernst J."/>
            <person name="Jordan G."/>
            <person name="Mauceli E."/>
            <person name="Ward L.D."/>
            <person name="Lowe C.B."/>
            <person name="Holloway A.K."/>
            <person name="Clamp M."/>
            <person name="Gnerre S."/>
            <person name="Alfoldi J."/>
            <person name="Beal K."/>
            <person name="Chang J."/>
            <person name="Clawson H."/>
            <person name="Cuff J."/>
            <person name="Di Palma F."/>
            <person name="Fitzgerald S."/>
            <person name="Flicek P."/>
            <person name="Guttman M."/>
            <person name="Hubisz M.J."/>
            <person name="Jaffe D.B."/>
            <person name="Jungreis I."/>
            <person name="Kent W.J."/>
            <person name="Kostka D."/>
            <person name="Lara M."/>
            <person name="Martins A.L."/>
            <person name="Massingham T."/>
            <person name="Moltke I."/>
            <person name="Raney B.J."/>
            <person name="Rasmussen M.D."/>
            <person name="Robinson J."/>
            <person name="Stark A."/>
            <person name="Vilella A.J."/>
            <person name="Wen J."/>
            <person name="Xie X."/>
            <person name="Zody M.C."/>
            <person name="Baldwin J."/>
            <person name="Bloom T."/>
            <person name="Chin C.W."/>
            <person name="Heiman D."/>
            <person name="Nicol R."/>
            <person name="Nusbaum C."/>
            <person name="Young S."/>
            <person name="Wilkinson J."/>
            <person name="Worley K.C."/>
            <person name="Kovar C.L."/>
            <person name="Muzny D.M."/>
            <person name="Gibbs R.A."/>
            <person name="Cree A."/>
            <person name="Dihn H.H."/>
            <person name="Fowler G."/>
            <person name="Jhangiani S."/>
            <person name="Joshi V."/>
            <person name="Lee S."/>
            <person name="Lewis L.R."/>
            <person name="Nazareth L.V."/>
            <person name="Okwuonu G."/>
            <person name="Santibanez J."/>
            <person name="Warren W.C."/>
            <person name="Mardis E.R."/>
            <person name="Weinstock G.M."/>
            <person name="Wilson R.K."/>
            <person name="Delehaunty K."/>
            <person name="Dooling D."/>
            <person name="Fronik C."/>
            <person name="Fulton L."/>
            <person name="Fulton B."/>
            <person name="Graves T."/>
            <person name="Minx P."/>
            <person name="Sodergren E."/>
            <person name="Birney E."/>
            <person name="Margulies E.H."/>
            <person name="Herrero J."/>
            <person name="Green E.D."/>
            <person name="Haussler D."/>
            <person name="Siepel A."/>
            <person name="Goldman N."/>
            <person name="Pollard K.S."/>
            <person name="Pedersen J.S."/>
            <person name="Lander E.S."/>
            <person name="Kellis M."/>
        </authorList>
    </citation>
    <scope>NUCLEOTIDE SEQUENCE [LARGE SCALE GENOMIC DNA]</scope>
    <source>
        <strain evidence="2 3">Thorbecke inbred</strain>
    </source>
</reference>
<dbReference type="InterPro" id="IPR051771">
    <property type="entry name" value="FAM167_domain"/>
</dbReference>
<dbReference type="OMA" id="ELEMAWE"/>
<dbReference type="PANTHER" id="PTHR32289">
    <property type="entry name" value="PROTEIN FAM167A"/>
    <property type="match status" value="1"/>
</dbReference>
<evidence type="ECO:0000313" key="3">
    <source>
        <dbReference type="Proteomes" id="UP000001811"/>
    </source>
</evidence>
<feature type="region of interest" description="Disordered" evidence="1">
    <location>
        <begin position="1"/>
        <end position="48"/>
    </location>
</feature>
<dbReference type="Proteomes" id="UP000001811">
    <property type="component" value="Chromosome 3"/>
</dbReference>
<dbReference type="AlphaFoldDB" id="G1TK92"/>
<feature type="compositionally biased region" description="Low complexity" evidence="1">
    <location>
        <begin position="15"/>
        <end position="26"/>
    </location>
</feature>
<accession>G1TK92</accession>
<dbReference type="GeneTree" id="ENSGT00390000007815"/>
<dbReference type="OrthoDB" id="9948935at2759"/>
<protein>
    <submittedName>
        <fullName evidence="2">Alanine and arginine rich domain containing protein</fullName>
    </submittedName>
</protein>
<dbReference type="eggNOG" id="ENOG502SG9F">
    <property type="taxonomic scope" value="Eukaryota"/>
</dbReference>
<proteinExistence type="predicted"/>
<dbReference type="HOGENOM" id="CLU_142929_0_0_1"/>
<organism evidence="2 3">
    <name type="scientific">Oryctolagus cuniculus</name>
    <name type="common">Rabbit</name>
    <dbReference type="NCBI Taxonomy" id="9986"/>
    <lineage>
        <taxon>Eukaryota</taxon>
        <taxon>Metazoa</taxon>
        <taxon>Chordata</taxon>
        <taxon>Craniata</taxon>
        <taxon>Vertebrata</taxon>
        <taxon>Euteleostomi</taxon>
        <taxon>Mammalia</taxon>
        <taxon>Eutheria</taxon>
        <taxon>Euarchontoglires</taxon>
        <taxon>Glires</taxon>
        <taxon>Lagomorpha</taxon>
        <taxon>Leporidae</taxon>
        <taxon>Oryctolagus</taxon>
    </lineage>
</organism>
<feature type="compositionally biased region" description="Low complexity" evidence="1">
    <location>
        <begin position="33"/>
        <end position="43"/>
    </location>
</feature>
<reference evidence="2" key="2">
    <citation type="submission" date="2025-08" db="UniProtKB">
        <authorList>
            <consortium name="Ensembl"/>
        </authorList>
    </citation>
    <scope>IDENTIFICATION</scope>
    <source>
        <strain evidence="2">Thorbecke</strain>
    </source>
</reference>
<feature type="region of interest" description="Disordered" evidence="1">
    <location>
        <begin position="73"/>
        <end position="95"/>
    </location>
</feature>
<dbReference type="Bgee" id="ENSOCUG00000025091">
    <property type="expression patterns" value="Expressed in testis and 13 other cell types or tissues"/>
</dbReference>
<dbReference type="FunCoup" id="G1TK92">
    <property type="interactions" value="2"/>
</dbReference>
<feature type="region of interest" description="Disordered" evidence="1">
    <location>
        <begin position="143"/>
        <end position="163"/>
    </location>
</feature>
<sequence>MGLGDFGSSREEVSRAGLGEAGRAGLWPPAPGPARGSPGAGRSLDLQEQAPAASLRLEDFRRRLLRAFQRAVPRGGSRRAREAAEAAAREEQNRERVEGALAGLRAELLEMHFQNRQLARTLLDLNMKMQQLKKEYELEVAGESPGLEDNAENLDNGNAEVKI</sequence>
<gene>
    <name evidence="2" type="primary">AARD</name>
</gene>
<evidence type="ECO:0000313" key="2">
    <source>
        <dbReference type="Ensembl" id="ENSOCUP00000017376.2"/>
    </source>
</evidence>
<feature type="compositionally biased region" description="Basic and acidic residues" evidence="1">
    <location>
        <begin position="79"/>
        <end position="95"/>
    </location>
</feature>
<reference evidence="2" key="3">
    <citation type="submission" date="2025-09" db="UniProtKB">
        <authorList>
            <consortium name="Ensembl"/>
        </authorList>
    </citation>
    <scope>IDENTIFICATION</scope>
    <source>
        <strain evidence="2">Thorbecke</strain>
    </source>
</reference>
<dbReference type="EMBL" id="AAGW02013067">
    <property type="status" value="NOT_ANNOTATED_CDS"/>
    <property type="molecule type" value="Genomic_DNA"/>
</dbReference>
<dbReference type="PANTHER" id="PTHR32289:SF2">
    <property type="entry name" value="ALANINE AND ARGININE-RICH DOMAIN-CONTAINING PROTEIN"/>
    <property type="match status" value="1"/>
</dbReference>
<dbReference type="Ensembl" id="ENSOCUT00000025155.3">
    <property type="protein sequence ID" value="ENSOCUP00000017376.2"/>
    <property type="gene ID" value="ENSOCUG00000025091.3"/>
</dbReference>
<dbReference type="CTD" id="441376"/>
<evidence type="ECO:0000256" key="1">
    <source>
        <dbReference type="SAM" id="MobiDB-lite"/>
    </source>
</evidence>
<dbReference type="RefSeq" id="XP_002710646.1">
    <property type="nucleotide sequence ID" value="XM_002710600.5"/>
</dbReference>
<dbReference type="STRING" id="9986.ENSOCUP00000017376"/>
<dbReference type="GO" id="GO:0033574">
    <property type="term" value="P:response to testosterone"/>
    <property type="evidence" value="ECO:0007669"/>
    <property type="project" value="Ensembl"/>
</dbReference>
<dbReference type="InParanoid" id="G1TK92"/>
<dbReference type="PaxDb" id="9986-ENSOCUP00000017376"/>
<keyword evidence="3" id="KW-1185">Reference proteome</keyword>
<dbReference type="KEGG" id="ocu:100347136"/>